<name>A0A6V8NN14_9ACTN</name>
<dbReference type="RefSeq" id="WP_176226801.1">
    <property type="nucleotide sequence ID" value="NZ_BLRV01000085.1"/>
</dbReference>
<organism evidence="1 2">
    <name type="scientific">Candidatus Hakubella thermalkaliphila</name>
    <dbReference type="NCBI Taxonomy" id="2754717"/>
    <lineage>
        <taxon>Bacteria</taxon>
        <taxon>Bacillati</taxon>
        <taxon>Actinomycetota</taxon>
        <taxon>Actinomycetota incertae sedis</taxon>
        <taxon>Candidatus Hakubellales</taxon>
        <taxon>Candidatus Hakubellaceae</taxon>
        <taxon>Candidatus Hakubella</taxon>
    </lineage>
</organism>
<dbReference type="EMBL" id="BLRV01000085">
    <property type="protein sequence ID" value="GFP21698.1"/>
    <property type="molecule type" value="Genomic_DNA"/>
</dbReference>
<dbReference type="Pfam" id="PF01969">
    <property type="entry name" value="Ni_insertion"/>
    <property type="match status" value="1"/>
</dbReference>
<evidence type="ECO:0000313" key="1">
    <source>
        <dbReference type="EMBL" id="GFP21698.1"/>
    </source>
</evidence>
<proteinExistence type="predicted"/>
<sequence>MLVQTDDLSGEMAGYAIQQLLDLGVDNVQIVPTVTKKNRPAYLVLIDCEKELLQVVENFLISELYIGGYHLLQAHHVSFDTHLVERTVDLQSEKGKVSAAVAVRVFGSLDQPRGVKVDHDSLGYLCRRIKAELGVELSLKKLQTLVEANVLANLCDKVIKIRL</sequence>
<dbReference type="InterPro" id="IPR002822">
    <property type="entry name" value="Ni_insertion"/>
</dbReference>
<evidence type="ECO:0000313" key="2">
    <source>
        <dbReference type="Proteomes" id="UP000580051"/>
    </source>
</evidence>
<evidence type="ECO:0008006" key="3">
    <source>
        <dbReference type="Google" id="ProtNLM"/>
    </source>
</evidence>
<dbReference type="Proteomes" id="UP000580051">
    <property type="component" value="Unassembled WGS sequence"/>
</dbReference>
<dbReference type="AlphaFoldDB" id="A0A6V8NN14"/>
<dbReference type="Gene3D" id="3.30.70.1380">
    <property type="entry name" value="Transcriptional regulatory protein pf0864 domain like"/>
    <property type="match status" value="1"/>
</dbReference>
<comment type="caution">
    <text evidence="1">The sequence shown here is derived from an EMBL/GenBank/DDBJ whole genome shotgun (WGS) entry which is preliminary data.</text>
</comment>
<reference evidence="1 2" key="1">
    <citation type="journal article" date="2020" name="Front. Microbiol.">
        <title>Single-cell genomics of novel Actinobacteria with the Wood-Ljungdahl pathway discovered in a serpentinizing system.</title>
        <authorList>
            <person name="Merino N."/>
            <person name="Kawai M."/>
            <person name="Boyd E.S."/>
            <person name="Colman D.R."/>
            <person name="McGlynn S.E."/>
            <person name="Nealson K.H."/>
            <person name="Kurokawa K."/>
            <person name="Hongoh Y."/>
        </authorList>
    </citation>
    <scope>NUCLEOTIDE SEQUENCE [LARGE SCALE GENOMIC DNA]</scope>
    <source>
        <strain evidence="1 2">S06</strain>
    </source>
</reference>
<accession>A0A6V8NN14</accession>
<gene>
    <name evidence="1" type="ORF">HKBW3S06_00925</name>
</gene>
<protein>
    <recommendedName>
        <fullName evidence="3">DUF111 family protein</fullName>
    </recommendedName>
</protein>